<accession>A0ABM9B471</accession>
<dbReference type="PANTHER" id="PTHR45947:SF3">
    <property type="entry name" value="SULFOQUINOVOSYL TRANSFERASE SQD2"/>
    <property type="match status" value="1"/>
</dbReference>
<proteinExistence type="predicted"/>
<evidence type="ECO:0000259" key="1">
    <source>
        <dbReference type="Pfam" id="PF13439"/>
    </source>
</evidence>
<comment type="caution">
    <text evidence="2">The sequence shown here is derived from an EMBL/GenBank/DDBJ whole genome shotgun (WGS) entry which is preliminary data.</text>
</comment>
<dbReference type="SUPFAM" id="SSF53756">
    <property type="entry name" value="UDP-Glycosyltransferase/glycogen phosphorylase"/>
    <property type="match status" value="1"/>
</dbReference>
<dbReference type="Proteomes" id="UP000837803">
    <property type="component" value="Unassembled WGS sequence"/>
</dbReference>
<gene>
    <name evidence="2" type="primary">mshA_7</name>
    <name evidence="2" type="ORF">LEM8419_03048</name>
</gene>
<name>A0ABM9B471_9BACT</name>
<reference evidence="2" key="1">
    <citation type="submission" date="2021-12" db="EMBL/GenBank/DDBJ databases">
        <authorList>
            <person name="Rodrigo-Torres L."/>
            <person name="Arahal R. D."/>
            <person name="Lucena T."/>
        </authorList>
    </citation>
    <scope>NUCLEOTIDE SEQUENCE</scope>
    <source>
        <strain evidence="2">CECT 8419</strain>
    </source>
</reference>
<dbReference type="InterPro" id="IPR028098">
    <property type="entry name" value="Glyco_trans_4-like_N"/>
</dbReference>
<dbReference type="PANTHER" id="PTHR45947">
    <property type="entry name" value="SULFOQUINOVOSYL TRANSFERASE SQD2"/>
    <property type="match status" value="1"/>
</dbReference>
<evidence type="ECO:0000313" key="2">
    <source>
        <dbReference type="EMBL" id="CAH1002131.1"/>
    </source>
</evidence>
<keyword evidence="2" id="KW-0328">Glycosyltransferase</keyword>
<keyword evidence="2" id="KW-0808">Transferase</keyword>
<dbReference type="Pfam" id="PF13692">
    <property type="entry name" value="Glyco_trans_1_4"/>
    <property type="match status" value="1"/>
</dbReference>
<dbReference type="EMBL" id="CAKLPZ010000004">
    <property type="protein sequence ID" value="CAH1002131.1"/>
    <property type="molecule type" value="Genomic_DNA"/>
</dbReference>
<keyword evidence="3" id="KW-1185">Reference proteome</keyword>
<dbReference type="Pfam" id="PF13439">
    <property type="entry name" value="Glyco_transf_4"/>
    <property type="match status" value="1"/>
</dbReference>
<dbReference type="EC" id="2.4.1.250" evidence="2"/>
<sequence>MNILHITAWWPSRMHPHHGNFIQKHVRLVARDHEVVVATVQEDQNLAYGKQERFQSFEDGYRVVQVYYGRPPHTNQLANLWSRARAYRQAMSIARRYLGKPDLIHSHIVVDGGILGGLLALRWGVPFVISEHATRYLMPTKLPLLKARLARWVCRRARFVLPVSVALREGMRTYGLRANYRVISNVVDTELFRPLPAAVARETFTFLHVSNFREGHKNISGLLSSFARVVAQTDRAVHLHLAGDGDVASVRQQVRSCGLHDVCTVSGPHTEVGIARHMQHAQAFVLFSNYETQGVVLMEALASGLPCITTKVGGAAEIIQDGVNGYTVAAGDVEGLSQAMIALLRHPERFVPATLREQAVTQYSTEAVRRQLAAVYSTTQTDR</sequence>
<feature type="domain" description="Glycosyltransferase subfamily 4-like N-terminal" evidence="1">
    <location>
        <begin position="27"/>
        <end position="190"/>
    </location>
</feature>
<dbReference type="Gene3D" id="3.40.50.2000">
    <property type="entry name" value="Glycogen Phosphorylase B"/>
    <property type="match status" value="2"/>
</dbReference>
<evidence type="ECO:0000313" key="3">
    <source>
        <dbReference type="Proteomes" id="UP000837803"/>
    </source>
</evidence>
<dbReference type="RefSeq" id="WP_238751988.1">
    <property type="nucleotide sequence ID" value="NZ_CAKLPZ010000004.1"/>
</dbReference>
<dbReference type="GO" id="GO:0102710">
    <property type="term" value="F:D-inositol-3-phosphate glycosyltransferase activity"/>
    <property type="evidence" value="ECO:0007669"/>
    <property type="project" value="UniProtKB-EC"/>
</dbReference>
<organism evidence="2 3">
    <name type="scientific">Neolewinella maritima</name>
    <dbReference type="NCBI Taxonomy" id="1383882"/>
    <lineage>
        <taxon>Bacteria</taxon>
        <taxon>Pseudomonadati</taxon>
        <taxon>Bacteroidota</taxon>
        <taxon>Saprospiria</taxon>
        <taxon>Saprospirales</taxon>
        <taxon>Lewinellaceae</taxon>
        <taxon>Neolewinella</taxon>
    </lineage>
</organism>
<dbReference type="InterPro" id="IPR050194">
    <property type="entry name" value="Glycosyltransferase_grp1"/>
</dbReference>
<protein>
    <submittedName>
        <fullName evidence="2">D-inositol-3-phosphate glycosyltransferase</fullName>
        <ecNumber evidence="2">2.4.1.250</ecNumber>
    </submittedName>
</protein>